<dbReference type="PANTHER" id="PTHR16305:SF35">
    <property type="entry name" value="TRANSCRIPTIONAL ACTIVATOR DOMAIN"/>
    <property type="match status" value="1"/>
</dbReference>
<dbReference type="Gene3D" id="3.40.50.300">
    <property type="entry name" value="P-loop containing nucleotide triphosphate hydrolases"/>
    <property type="match status" value="1"/>
</dbReference>
<dbReference type="InterPro" id="IPR011990">
    <property type="entry name" value="TPR-like_helical_dom_sf"/>
</dbReference>
<dbReference type="PANTHER" id="PTHR16305">
    <property type="entry name" value="TESTICULAR SOLUBLE ADENYLYL CYCLASE"/>
    <property type="match status" value="1"/>
</dbReference>
<reference evidence="4 5" key="1">
    <citation type="journal article" date="2019" name="Int. J. Syst. Evol. Microbiol.">
        <title>The Global Catalogue of Microorganisms (GCM) 10K type strain sequencing project: providing services to taxonomists for standard genome sequencing and annotation.</title>
        <authorList>
            <consortium name="The Broad Institute Genomics Platform"/>
            <consortium name="The Broad Institute Genome Sequencing Center for Infectious Disease"/>
            <person name="Wu L."/>
            <person name="Ma J."/>
        </authorList>
    </citation>
    <scope>NUCLEOTIDE SEQUENCE [LARGE SCALE GENOMIC DNA]</scope>
    <source>
        <strain evidence="4 5">JCM 14718</strain>
    </source>
</reference>
<dbReference type="Pfam" id="PF13191">
    <property type="entry name" value="AAA_16"/>
    <property type="match status" value="1"/>
</dbReference>
<dbReference type="InterPro" id="IPR000792">
    <property type="entry name" value="Tscrpt_reg_LuxR_C"/>
</dbReference>
<evidence type="ECO:0000256" key="2">
    <source>
        <dbReference type="ARBA" id="ARBA00022840"/>
    </source>
</evidence>
<dbReference type="Gene3D" id="1.10.10.10">
    <property type="entry name" value="Winged helix-like DNA-binding domain superfamily/Winged helix DNA-binding domain"/>
    <property type="match status" value="1"/>
</dbReference>
<dbReference type="EMBL" id="BAAANY010000013">
    <property type="protein sequence ID" value="GAA1685194.1"/>
    <property type="molecule type" value="Genomic_DNA"/>
</dbReference>
<dbReference type="InterPro" id="IPR016032">
    <property type="entry name" value="Sig_transdc_resp-reg_C-effctor"/>
</dbReference>
<dbReference type="Pfam" id="PF00196">
    <property type="entry name" value="GerE"/>
    <property type="match status" value="1"/>
</dbReference>
<protein>
    <submittedName>
        <fullName evidence="4">AAA family ATPase</fullName>
    </submittedName>
</protein>
<keyword evidence="2" id="KW-0067">ATP-binding</keyword>
<dbReference type="CDD" id="cd06170">
    <property type="entry name" value="LuxR_C_like"/>
    <property type="match status" value="1"/>
</dbReference>
<dbReference type="SUPFAM" id="SSF52540">
    <property type="entry name" value="P-loop containing nucleoside triphosphate hydrolases"/>
    <property type="match status" value="1"/>
</dbReference>
<dbReference type="InterPro" id="IPR041664">
    <property type="entry name" value="AAA_16"/>
</dbReference>
<accession>A0ABN2HBQ7</accession>
<name>A0ABN2HBQ7_9ACTN</name>
<sequence>MRPTLSGVTLVERDVLVERLGAVSAAARRGAGSLVAVAGEAGVGKTSLVREFFGSEQAVWGFCEPLSTPRPLGPFQDIARQIWPAEQDFDVDDMRERLLAWVRRTPTPLVVEDAHWIDDASADVLRFIGRRIDTSAGLLVVTYRDEVDGDHPLRRVLGDLASAAGVTRVTVPPLTRAGVAEMVSETEIDAAEAYRLTNGNAFLVSQLLLAPDGRVAASTRDAVAARVARLSPSARGVVELLSVIAGRVGAELLGADWSRLDEPVVAGLLRVDGAVVEFRHELVRLAVEQALTPGQRQDLHADVVRRMVAQGDIAPATIAYHARHAHELELAFTSQRAAAERAVALGAHREAAEHYHQAAADGAGLASQTELARLWLAASQEAYLVGRDEQALATAQRAVELCPLQEPLLRGEALWWLSRVTPADAESHRLALAAVEILEPLGPSPDLAAALAHLGTNRMLARDLTAGIALSRQAVDLASEVGDQASLTCALQALGSGLTITGQDPSCAHLWRAVQVAKEAGLDGELGRAYANLISAAGEARLYDASMAAIPEALDFYVARDLDGHASYAHSWYARCLFEQGRWSEAARWVTEALARLVEPRAITGIVAWSIQGRLRARRGDPQVWEPLDEAKRIADISGSLQRLTPVMAARAEARWLAGVRDDGASGLRQAYELAVERSNAWSIGELGLWMWRHQLIDAVPAAAAEPYRLQVDADPVGAGRAWTELGCPYEAADAWCDSDDAVVVRDALDRFTELGARPGRLRAARKLRELGVRSIPRGPRVSTAATPDGLTAREQEVRTWIVAGHTDAEIAAGLHLSIRTVGHHVSAVLRKTGARSRRELRRRTS</sequence>
<dbReference type="Proteomes" id="UP001500618">
    <property type="component" value="Unassembled WGS sequence"/>
</dbReference>
<keyword evidence="5" id="KW-1185">Reference proteome</keyword>
<evidence type="ECO:0000256" key="1">
    <source>
        <dbReference type="ARBA" id="ARBA00022741"/>
    </source>
</evidence>
<dbReference type="SMART" id="SM00421">
    <property type="entry name" value="HTH_LUXR"/>
    <property type="match status" value="1"/>
</dbReference>
<dbReference type="SUPFAM" id="SSF46894">
    <property type="entry name" value="C-terminal effector domain of the bipartite response regulators"/>
    <property type="match status" value="1"/>
</dbReference>
<dbReference type="PRINTS" id="PR00038">
    <property type="entry name" value="HTHLUXR"/>
</dbReference>
<dbReference type="InterPro" id="IPR027417">
    <property type="entry name" value="P-loop_NTPase"/>
</dbReference>
<dbReference type="Gene3D" id="1.25.40.10">
    <property type="entry name" value="Tetratricopeptide repeat domain"/>
    <property type="match status" value="1"/>
</dbReference>
<evidence type="ECO:0000313" key="4">
    <source>
        <dbReference type="EMBL" id="GAA1685194.1"/>
    </source>
</evidence>
<keyword evidence="1" id="KW-0547">Nucleotide-binding</keyword>
<feature type="domain" description="HTH luxR-type" evidence="3">
    <location>
        <begin position="784"/>
        <end position="846"/>
    </location>
</feature>
<dbReference type="SUPFAM" id="SSF48452">
    <property type="entry name" value="TPR-like"/>
    <property type="match status" value="1"/>
</dbReference>
<organism evidence="4 5">
    <name type="scientific">Fodinicola feengrottensis</name>
    <dbReference type="NCBI Taxonomy" id="435914"/>
    <lineage>
        <taxon>Bacteria</taxon>
        <taxon>Bacillati</taxon>
        <taxon>Actinomycetota</taxon>
        <taxon>Actinomycetes</taxon>
        <taxon>Mycobacteriales</taxon>
        <taxon>Fodinicola</taxon>
    </lineage>
</organism>
<evidence type="ECO:0000313" key="5">
    <source>
        <dbReference type="Proteomes" id="UP001500618"/>
    </source>
</evidence>
<gene>
    <name evidence="4" type="ORF">GCM10009765_38140</name>
</gene>
<comment type="caution">
    <text evidence="4">The sequence shown here is derived from an EMBL/GenBank/DDBJ whole genome shotgun (WGS) entry which is preliminary data.</text>
</comment>
<evidence type="ECO:0000259" key="3">
    <source>
        <dbReference type="PROSITE" id="PS50043"/>
    </source>
</evidence>
<dbReference type="PROSITE" id="PS50043">
    <property type="entry name" value="HTH_LUXR_2"/>
    <property type="match status" value="1"/>
</dbReference>
<proteinExistence type="predicted"/>
<dbReference type="InterPro" id="IPR036388">
    <property type="entry name" value="WH-like_DNA-bd_sf"/>
</dbReference>